<proteinExistence type="inferred from homology"/>
<dbReference type="InterPro" id="IPR029063">
    <property type="entry name" value="SAM-dependent_MTases_sf"/>
</dbReference>
<dbReference type="CDD" id="cd02440">
    <property type="entry name" value="AdoMet_MTases"/>
    <property type="match status" value="1"/>
</dbReference>
<name>A0AA38RIM3_9PEZI</name>
<dbReference type="GO" id="GO:0008168">
    <property type="term" value="F:methyltransferase activity"/>
    <property type="evidence" value="ECO:0007669"/>
    <property type="project" value="UniProtKB-KW"/>
</dbReference>
<evidence type="ECO:0000256" key="1">
    <source>
        <dbReference type="ARBA" id="ARBA00038158"/>
    </source>
</evidence>
<organism evidence="2 3">
    <name type="scientific">Pleurostoma richardsiae</name>
    <dbReference type="NCBI Taxonomy" id="41990"/>
    <lineage>
        <taxon>Eukaryota</taxon>
        <taxon>Fungi</taxon>
        <taxon>Dikarya</taxon>
        <taxon>Ascomycota</taxon>
        <taxon>Pezizomycotina</taxon>
        <taxon>Sordariomycetes</taxon>
        <taxon>Sordariomycetidae</taxon>
        <taxon>Calosphaeriales</taxon>
        <taxon>Pleurostomataceae</taxon>
        <taxon>Pleurostoma</taxon>
    </lineage>
</organism>
<evidence type="ECO:0000313" key="3">
    <source>
        <dbReference type="Proteomes" id="UP001174694"/>
    </source>
</evidence>
<sequence length="325" mass="36846">MSEDNSQALAADRFIDDNNSAVAESVDDSSLACFRSSVLAYHEENGRTYHSMSAGKYFIPNDEQEQDRLDLHHHLMLLTLDDKLALCPKNETAKRVLDLGTGTGIWAINYADAHPETQVIGVDLSPIQPDYVPPNCQFEVDDVEKEWTWSSKFDFIYARNLGGSFADHQSMIQKCFDNLESGGYLEMWDIGLPVTSDDGTLTEQHALSEMSHLTVRAAAALGRPIDNTTRYKNMFEQAGFENVQMRMFKWPSNQWPADKKHKTLGMWNCANIDSGLEGLTLFLFTRGLGMSKEECLAYCAKARKELRDTHIHAYWPMYCCYGKRP</sequence>
<comment type="caution">
    <text evidence="2">The sequence shown here is derived from an EMBL/GenBank/DDBJ whole genome shotgun (WGS) entry which is preliminary data.</text>
</comment>
<dbReference type="EMBL" id="JANBVO010000030">
    <property type="protein sequence ID" value="KAJ9138480.1"/>
    <property type="molecule type" value="Genomic_DNA"/>
</dbReference>
<keyword evidence="2" id="KW-0808">Transferase</keyword>
<dbReference type="PANTHER" id="PTHR43591">
    <property type="entry name" value="METHYLTRANSFERASE"/>
    <property type="match status" value="1"/>
</dbReference>
<reference evidence="2" key="1">
    <citation type="submission" date="2022-07" db="EMBL/GenBank/DDBJ databases">
        <title>Fungi with potential for degradation of polypropylene.</title>
        <authorList>
            <person name="Gostincar C."/>
        </authorList>
    </citation>
    <scope>NUCLEOTIDE SEQUENCE</scope>
    <source>
        <strain evidence="2">EXF-13308</strain>
    </source>
</reference>
<keyword evidence="3" id="KW-1185">Reference proteome</keyword>
<gene>
    <name evidence="2" type="ORF">NKR23_g8509</name>
</gene>
<dbReference type="AlphaFoldDB" id="A0AA38RIM3"/>
<evidence type="ECO:0000313" key="2">
    <source>
        <dbReference type="EMBL" id="KAJ9138480.1"/>
    </source>
</evidence>
<dbReference type="PANTHER" id="PTHR43591:SF24">
    <property type="entry name" value="2-METHOXY-6-POLYPRENYL-1,4-BENZOQUINOL METHYLASE, MITOCHONDRIAL"/>
    <property type="match status" value="1"/>
</dbReference>
<dbReference type="GO" id="GO:0032259">
    <property type="term" value="P:methylation"/>
    <property type="evidence" value="ECO:0007669"/>
    <property type="project" value="UniProtKB-KW"/>
</dbReference>
<dbReference type="SUPFAM" id="SSF53335">
    <property type="entry name" value="S-adenosyl-L-methionine-dependent methyltransferases"/>
    <property type="match status" value="1"/>
</dbReference>
<dbReference type="Pfam" id="PF13489">
    <property type="entry name" value="Methyltransf_23"/>
    <property type="match status" value="1"/>
</dbReference>
<dbReference type="Gene3D" id="3.40.50.150">
    <property type="entry name" value="Vaccinia Virus protein VP39"/>
    <property type="match status" value="1"/>
</dbReference>
<keyword evidence="2" id="KW-0489">Methyltransferase</keyword>
<comment type="similarity">
    <text evidence="1">Belongs to the methyltransferase superfamily. LaeA methyltransferase family.</text>
</comment>
<dbReference type="Proteomes" id="UP001174694">
    <property type="component" value="Unassembled WGS sequence"/>
</dbReference>
<accession>A0AA38RIM3</accession>
<protein>
    <submittedName>
        <fullName evidence="2">S-adenosyl-L-methionine-dependent methyltransferase</fullName>
    </submittedName>
</protein>